<evidence type="ECO:0000313" key="3">
    <source>
        <dbReference type="Proteomes" id="UP000606008"/>
    </source>
</evidence>
<dbReference type="EMBL" id="WAEL01000007">
    <property type="protein sequence ID" value="NID12403.1"/>
    <property type="molecule type" value="Genomic_DNA"/>
</dbReference>
<sequence length="284" mass="31002">MYRPAFTSLRTWLALTCLGLLLTMAGCTEKTTAIAPDDQPVIEAYLAVGQPMTVRVTKQIPFSIDTTGQGKPIAGLSISISSGASTYPLRYIGDGQYQSNPDVKPSVGKTYALSFEYLGQRVTATTQIPTKPVNFQQDVTELIRTAPGMGSGPGGGGPLQQQAAVRLTWQNPTADYYFVVVDNVEAIPVLINQNVNPNRPLAQNRRFRNQPTQSDFDDVQGQSFQYYGKHRMILFHLNPDYAALYKQNSTSTQNIATPPTTVVNGLGIFTGVNTDTLYVNVKAQ</sequence>
<keyword evidence="3" id="KW-1185">Reference proteome</keyword>
<evidence type="ECO:0000256" key="1">
    <source>
        <dbReference type="SAM" id="SignalP"/>
    </source>
</evidence>
<accession>A0ABX0QNP3</accession>
<reference evidence="3" key="2">
    <citation type="submission" date="2023-07" db="EMBL/GenBank/DDBJ databases">
        <authorList>
            <person name="Jung D.-H."/>
        </authorList>
    </citation>
    <scope>NUCLEOTIDE SEQUENCE [LARGE SCALE GENOMIC DNA]</scope>
    <source>
        <strain evidence="3">JA-25</strain>
    </source>
</reference>
<protein>
    <recommendedName>
        <fullName evidence="4">DUF4249 family protein</fullName>
    </recommendedName>
</protein>
<feature type="chain" id="PRO_5045185188" description="DUF4249 family protein" evidence="1">
    <location>
        <begin position="36"/>
        <end position="284"/>
    </location>
</feature>
<comment type="caution">
    <text evidence="2">The sequence shown here is derived from an EMBL/GenBank/DDBJ whole genome shotgun (WGS) entry which is preliminary data.</text>
</comment>
<organism evidence="2 3">
    <name type="scientific">Fibrivirga algicola</name>
    <dbReference type="NCBI Taxonomy" id="2950420"/>
    <lineage>
        <taxon>Bacteria</taxon>
        <taxon>Pseudomonadati</taxon>
        <taxon>Bacteroidota</taxon>
        <taxon>Cytophagia</taxon>
        <taxon>Cytophagales</taxon>
        <taxon>Spirosomataceae</taxon>
        <taxon>Fibrivirga</taxon>
    </lineage>
</organism>
<feature type="signal peptide" evidence="1">
    <location>
        <begin position="1"/>
        <end position="35"/>
    </location>
</feature>
<dbReference type="Proteomes" id="UP000606008">
    <property type="component" value="Unassembled WGS sequence"/>
</dbReference>
<keyword evidence="1" id="KW-0732">Signal</keyword>
<proteinExistence type="predicted"/>
<name>A0ABX0QNP3_9BACT</name>
<evidence type="ECO:0000313" key="2">
    <source>
        <dbReference type="EMBL" id="NID12403.1"/>
    </source>
</evidence>
<reference evidence="3" key="1">
    <citation type="submission" date="2019-09" db="EMBL/GenBank/DDBJ databases">
        <authorList>
            <person name="Jung D.-H."/>
        </authorList>
    </citation>
    <scope>NUCLEOTIDE SEQUENCE [LARGE SCALE GENOMIC DNA]</scope>
    <source>
        <strain evidence="3">JA-25</strain>
    </source>
</reference>
<gene>
    <name evidence="2" type="ORF">F7231_19685</name>
</gene>
<dbReference type="PROSITE" id="PS51257">
    <property type="entry name" value="PROKAR_LIPOPROTEIN"/>
    <property type="match status" value="1"/>
</dbReference>
<evidence type="ECO:0008006" key="4">
    <source>
        <dbReference type="Google" id="ProtNLM"/>
    </source>
</evidence>